<evidence type="ECO:0000256" key="3">
    <source>
        <dbReference type="ARBA" id="ARBA00023033"/>
    </source>
</evidence>
<keyword evidence="2" id="KW-0560">Oxidoreductase</keyword>
<dbReference type="Pfam" id="PF00296">
    <property type="entry name" value="Bac_luciferase"/>
    <property type="match status" value="1"/>
</dbReference>
<evidence type="ECO:0000256" key="1">
    <source>
        <dbReference type="ARBA" id="ARBA00022630"/>
    </source>
</evidence>
<dbReference type="PANTHER" id="PTHR30137:SF16">
    <property type="entry name" value="BLL0895 PROTEIN"/>
    <property type="match status" value="1"/>
</dbReference>
<feature type="domain" description="Luciferase-like" evidence="4">
    <location>
        <begin position="2"/>
        <end position="188"/>
    </location>
</feature>
<protein>
    <recommendedName>
        <fullName evidence="4">Luciferase-like domain-containing protein</fullName>
    </recommendedName>
</protein>
<name>A0A382EVF1_9ZZZZ</name>
<sequence length="227" mass="25867">AIDMILKLWQTDAPFDFEGDFWHIKIEHRDAQDGMGELLKPYQKPHPPLAMSIIRGDSKASRMSGQRGYIPISTNLVPADTLADHWKIYCAGAEEARKTSSDRSVWRVSRSIYIGDSTAEAWEFALNSAFARSYDYLIKVLKAANMLHIVKHDPDVPDREVTPEYMMKNNLIIGDVDDCTRQLQDLWEVTGGFGTLLMISHDWDNKAKWVRSMELLANEVVPMLPTI</sequence>
<dbReference type="Gene3D" id="3.20.20.30">
    <property type="entry name" value="Luciferase-like domain"/>
    <property type="match status" value="1"/>
</dbReference>
<dbReference type="EMBL" id="UINC01046530">
    <property type="protein sequence ID" value="SVB54668.1"/>
    <property type="molecule type" value="Genomic_DNA"/>
</dbReference>
<dbReference type="AlphaFoldDB" id="A0A382EVF1"/>
<dbReference type="GO" id="GO:0004497">
    <property type="term" value="F:monooxygenase activity"/>
    <property type="evidence" value="ECO:0007669"/>
    <property type="project" value="UniProtKB-KW"/>
</dbReference>
<dbReference type="PANTHER" id="PTHR30137">
    <property type="entry name" value="LUCIFERASE-LIKE MONOOXYGENASE"/>
    <property type="match status" value="1"/>
</dbReference>
<dbReference type="InterPro" id="IPR036661">
    <property type="entry name" value="Luciferase-like_sf"/>
</dbReference>
<gene>
    <name evidence="5" type="ORF">METZ01_LOCUS207522</name>
</gene>
<keyword evidence="1" id="KW-0285">Flavoprotein</keyword>
<organism evidence="5">
    <name type="scientific">marine metagenome</name>
    <dbReference type="NCBI Taxonomy" id="408172"/>
    <lineage>
        <taxon>unclassified sequences</taxon>
        <taxon>metagenomes</taxon>
        <taxon>ecological metagenomes</taxon>
    </lineage>
</organism>
<dbReference type="SUPFAM" id="SSF51679">
    <property type="entry name" value="Bacterial luciferase-like"/>
    <property type="match status" value="1"/>
</dbReference>
<accession>A0A382EVF1</accession>
<evidence type="ECO:0000256" key="2">
    <source>
        <dbReference type="ARBA" id="ARBA00023002"/>
    </source>
</evidence>
<feature type="non-terminal residue" evidence="5">
    <location>
        <position position="1"/>
    </location>
</feature>
<proteinExistence type="predicted"/>
<reference evidence="5" key="1">
    <citation type="submission" date="2018-05" db="EMBL/GenBank/DDBJ databases">
        <authorList>
            <person name="Lanie J.A."/>
            <person name="Ng W.-L."/>
            <person name="Kazmierczak K.M."/>
            <person name="Andrzejewski T.M."/>
            <person name="Davidsen T.M."/>
            <person name="Wayne K.J."/>
            <person name="Tettelin H."/>
            <person name="Glass J.I."/>
            <person name="Rusch D."/>
            <person name="Podicherti R."/>
            <person name="Tsui H.-C.T."/>
            <person name="Winkler M.E."/>
        </authorList>
    </citation>
    <scope>NUCLEOTIDE SEQUENCE</scope>
</reference>
<keyword evidence="3" id="KW-0503">Monooxygenase</keyword>
<dbReference type="GO" id="GO:0016705">
    <property type="term" value="F:oxidoreductase activity, acting on paired donors, with incorporation or reduction of molecular oxygen"/>
    <property type="evidence" value="ECO:0007669"/>
    <property type="project" value="InterPro"/>
</dbReference>
<dbReference type="InterPro" id="IPR050766">
    <property type="entry name" value="Bact_Lucif_Oxidored"/>
</dbReference>
<dbReference type="GO" id="GO:0005829">
    <property type="term" value="C:cytosol"/>
    <property type="evidence" value="ECO:0007669"/>
    <property type="project" value="TreeGrafter"/>
</dbReference>
<evidence type="ECO:0000313" key="5">
    <source>
        <dbReference type="EMBL" id="SVB54668.1"/>
    </source>
</evidence>
<evidence type="ECO:0000259" key="4">
    <source>
        <dbReference type="Pfam" id="PF00296"/>
    </source>
</evidence>
<dbReference type="InterPro" id="IPR011251">
    <property type="entry name" value="Luciferase-like_dom"/>
</dbReference>